<gene>
    <name evidence="1" type="ORF">AVR91_0234915</name>
</gene>
<dbReference type="InterPro" id="IPR050509">
    <property type="entry name" value="CoA-transferase_III"/>
</dbReference>
<evidence type="ECO:0000313" key="1">
    <source>
        <dbReference type="EMBL" id="ONF63340.1"/>
    </source>
</evidence>
<protein>
    <submittedName>
        <fullName evidence="1">Acyl-CoA hydratase</fullName>
    </submittedName>
</protein>
<dbReference type="PANTHER" id="PTHR48228">
    <property type="entry name" value="SUCCINYL-COA--D-CITRAMALATE COA-TRANSFERASE"/>
    <property type="match status" value="1"/>
</dbReference>
<dbReference type="InterPro" id="IPR023606">
    <property type="entry name" value="CoA-Trfase_III_dom_1_sf"/>
</dbReference>
<organism evidence="1 2">
    <name type="scientific">Amycolatopsis keratiniphila subsp. keratiniphila</name>
    <dbReference type="NCBI Taxonomy" id="227715"/>
    <lineage>
        <taxon>Bacteria</taxon>
        <taxon>Bacillati</taxon>
        <taxon>Actinomycetota</taxon>
        <taxon>Actinomycetes</taxon>
        <taxon>Pseudonocardiales</taxon>
        <taxon>Pseudonocardiaceae</taxon>
        <taxon>Amycolatopsis</taxon>
        <taxon>Amycolatopsis japonica group</taxon>
    </lineage>
</organism>
<dbReference type="Proteomes" id="UP000076660">
    <property type="component" value="Unassembled WGS sequence"/>
</dbReference>
<dbReference type="InterPro" id="IPR044855">
    <property type="entry name" value="CoA-Trfase_III_dom3_sf"/>
</dbReference>
<sequence length="579" mass="60165">MSFSAPLKGFQAQLPGSGSVVETVLDRLRMLEADVGGGPPGVFGLSGPGVSVEACPREQSPENLVQADCGIMALHGRSEAQPRPLGVDYVSILTGIATVQGMLAATLAQLRGNPVSRIELDADGVALLAVGQYIAAATADEDPEGYEDLPSTARPPFVSADGIAFEVESFSGEAWQGFWSSLGAPERAIARGWRPFLLRYERASAVLPRELHEAAGSTSFEEIRAIAASTGMHVCPVRTVSERRADPDAGLPPWTLRAGRAASPGPGADTGLPLAGIHVVESTRRVQGPLATRLLSLLGATVTRIEPPGGDPLRGMPPMAGDCSAKFRVLNDGKRIVEIDFKSAAGRDEVMDLIRDADVFLHNWAPGKDLELGLDATAMRAVNPGLVYAAACGWGDALGTRPPAGTDYMVQAYSGVADALTPAGEPPRPTLMIMVDIAGGFVSAEGILAALVARQRTGRGGSVTTSLLAAADALLREPSPAAVDGVFAAADGLLAIVTEDVEALCSKLDIPVPPPEELADAITKALGTRPVADWDGRLGPIAVPVRRDLGSLVSRHPARFERNGCAIAGSPWIFGGASS</sequence>
<dbReference type="Gene3D" id="3.40.50.10540">
    <property type="entry name" value="Crotonobetainyl-coa:carnitine coa-transferase, domain 1"/>
    <property type="match status" value="2"/>
</dbReference>
<dbReference type="OrthoDB" id="9797653at2"/>
<dbReference type="EMBL" id="LQMT02000037">
    <property type="protein sequence ID" value="ONF63340.1"/>
    <property type="molecule type" value="Genomic_DNA"/>
</dbReference>
<dbReference type="Pfam" id="PF02515">
    <property type="entry name" value="CoA_transf_3"/>
    <property type="match status" value="2"/>
</dbReference>
<accession>A0A1W2LKF0</accession>
<dbReference type="RefSeq" id="WP_063272286.1">
    <property type="nucleotide sequence ID" value="NZ_LQMT02000037.1"/>
</dbReference>
<dbReference type="AlphaFoldDB" id="A0A1W2LKF0"/>
<dbReference type="SUPFAM" id="SSF89796">
    <property type="entry name" value="CoA-transferase family III (CaiB/BaiF)"/>
    <property type="match status" value="2"/>
</dbReference>
<proteinExistence type="predicted"/>
<dbReference type="GO" id="GO:0003824">
    <property type="term" value="F:catalytic activity"/>
    <property type="evidence" value="ECO:0007669"/>
    <property type="project" value="InterPro"/>
</dbReference>
<evidence type="ECO:0000313" key="2">
    <source>
        <dbReference type="Proteomes" id="UP000076660"/>
    </source>
</evidence>
<name>A0A1W2LKF0_9PSEU</name>
<dbReference type="InterPro" id="IPR003673">
    <property type="entry name" value="CoA-Trfase_fam_III"/>
</dbReference>
<reference evidence="1 2" key="1">
    <citation type="submission" date="2016-12" db="EMBL/GenBank/DDBJ databases">
        <title>Amycolatopsis keratiniphila subsp. keratiniphila genome sequencing and assembly.</title>
        <authorList>
            <person name="Mayilraj S."/>
            <person name="Kaur N."/>
        </authorList>
    </citation>
    <scope>NUCLEOTIDE SEQUENCE [LARGE SCALE GENOMIC DNA]</scope>
    <source>
        <strain evidence="1 2">DSM 44409</strain>
    </source>
</reference>
<dbReference type="Gene3D" id="3.30.1540.10">
    <property type="entry name" value="formyl-coa transferase, domain 3"/>
    <property type="match status" value="1"/>
</dbReference>
<comment type="caution">
    <text evidence="1">The sequence shown here is derived from an EMBL/GenBank/DDBJ whole genome shotgun (WGS) entry which is preliminary data.</text>
</comment>
<dbReference type="PANTHER" id="PTHR48228:SF5">
    <property type="entry name" value="ALPHA-METHYLACYL-COA RACEMASE"/>
    <property type="match status" value="1"/>
</dbReference>